<comment type="caution">
    <text evidence="1">The sequence shown here is derived from an EMBL/GenBank/DDBJ whole genome shotgun (WGS) entry which is preliminary data.</text>
</comment>
<accession>A0A0W8E7A9</accession>
<evidence type="ECO:0000313" key="1">
    <source>
        <dbReference type="EMBL" id="KUG04278.1"/>
    </source>
</evidence>
<sequence>MQGTGHKAVKELLDLDIGVYHLYAEGDNMVTANILTACNKTGMGSV</sequence>
<organism evidence="1">
    <name type="scientific">hydrocarbon metagenome</name>
    <dbReference type="NCBI Taxonomy" id="938273"/>
    <lineage>
        <taxon>unclassified sequences</taxon>
        <taxon>metagenomes</taxon>
        <taxon>ecological metagenomes</taxon>
    </lineage>
</organism>
<dbReference type="EMBL" id="LNQE01001853">
    <property type="protein sequence ID" value="KUG04278.1"/>
    <property type="molecule type" value="Genomic_DNA"/>
</dbReference>
<protein>
    <submittedName>
        <fullName evidence="1">Uncharacterized protein</fullName>
    </submittedName>
</protein>
<name>A0A0W8E7A9_9ZZZZ</name>
<reference evidence="1" key="1">
    <citation type="journal article" date="2015" name="Proc. Natl. Acad. Sci. U.S.A.">
        <title>Networks of energetic and metabolic interactions define dynamics in microbial communities.</title>
        <authorList>
            <person name="Embree M."/>
            <person name="Liu J.K."/>
            <person name="Al-Bassam M.M."/>
            <person name="Zengler K."/>
        </authorList>
    </citation>
    <scope>NUCLEOTIDE SEQUENCE</scope>
</reference>
<dbReference type="AlphaFoldDB" id="A0A0W8E7A9"/>
<proteinExistence type="predicted"/>
<gene>
    <name evidence="1" type="ORF">ASZ90_018285</name>
</gene>